<dbReference type="Pfam" id="PF04199">
    <property type="entry name" value="Cyclase"/>
    <property type="match status" value="1"/>
</dbReference>
<evidence type="ECO:0000313" key="1">
    <source>
        <dbReference type="EMBL" id="AIG98074.1"/>
    </source>
</evidence>
<dbReference type="AlphaFoldDB" id="A0A075WG84"/>
<dbReference type="KEGG" id="afg:AFULGI_00012990"/>
<accession>A0A075WG84</accession>
<sequence>MVDEADSPYLHGMLDPELIGNPEDILEKPALKILGKEVEVYDLSNPFGYGVPLWPYFNDVIIDRYHYHAKSRVLSQIITTTMHVSTHADAPIHVEEGFPSIDEVPIERYMGEGVVVSIPKKKWEVITAEDLEKADPPIEKGDIVIVNTGWHRYWSDSVKYFCYAPGFYKEAGEWFVKKKVKAVGIDTQALDHPLATREAWHHPGADERNSILPWLKEEYKQLTGRDVSEDFPYWEPCHRLLLTHGIMGWENVGGDIDKVTGQRCTIIGLPIRWVKGDGSIVRLVALVEKR</sequence>
<dbReference type="HOGENOM" id="CLU_030671_3_0_2"/>
<keyword evidence="1" id="KW-0378">Hydrolase</keyword>
<dbReference type="SUPFAM" id="SSF102198">
    <property type="entry name" value="Putative cyclase"/>
    <property type="match status" value="1"/>
</dbReference>
<dbReference type="PANTHER" id="PTHR31118:SF32">
    <property type="entry name" value="KYNURENINE FORMAMIDASE"/>
    <property type="match status" value="1"/>
</dbReference>
<protein>
    <submittedName>
        <fullName evidence="1">Putative metal-dependent hydrolase</fullName>
    </submittedName>
</protein>
<name>A0A075WG84_ARCFL</name>
<dbReference type="EMBL" id="CP006577">
    <property type="protein sequence ID" value="AIG98074.1"/>
    <property type="molecule type" value="Genomic_DNA"/>
</dbReference>
<dbReference type="InterPro" id="IPR037175">
    <property type="entry name" value="KFase_sf"/>
</dbReference>
<reference evidence="1 2" key="1">
    <citation type="submission" date="2013-07" db="EMBL/GenBank/DDBJ databases">
        <title>Genome of Archaeoglobus fulgidus.</title>
        <authorList>
            <person name="Fiebig A."/>
            <person name="Birkeland N.-K."/>
        </authorList>
    </citation>
    <scope>NUCLEOTIDE SEQUENCE [LARGE SCALE GENOMIC DNA]</scope>
    <source>
        <strain evidence="1 2">DSM 8774</strain>
    </source>
</reference>
<dbReference type="GO" id="GO:0004061">
    <property type="term" value="F:arylformamidase activity"/>
    <property type="evidence" value="ECO:0007669"/>
    <property type="project" value="InterPro"/>
</dbReference>
<dbReference type="PANTHER" id="PTHR31118">
    <property type="entry name" value="CYCLASE-LIKE PROTEIN 2"/>
    <property type="match status" value="1"/>
</dbReference>
<dbReference type="Gene3D" id="3.50.30.50">
    <property type="entry name" value="Putative cyclase"/>
    <property type="match status" value="1"/>
</dbReference>
<gene>
    <name evidence="1" type="ORF">AFULGI_00012990</name>
</gene>
<dbReference type="Proteomes" id="UP000028501">
    <property type="component" value="Chromosome"/>
</dbReference>
<dbReference type="InterPro" id="IPR007325">
    <property type="entry name" value="KFase/CYL"/>
</dbReference>
<evidence type="ECO:0000313" key="2">
    <source>
        <dbReference type="Proteomes" id="UP000028501"/>
    </source>
</evidence>
<organism evidence="1 2">
    <name type="scientific">Archaeoglobus fulgidus DSM 8774</name>
    <dbReference type="NCBI Taxonomy" id="1344584"/>
    <lineage>
        <taxon>Archaea</taxon>
        <taxon>Methanobacteriati</taxon>
        <taxon>Methanobacteriota</taxon>
        <taxon>Archaeoglobi</taxon>
        <taxon>Archaeoglobales</taxon>
        <taxon>Archaeoglobaceae</taxon>
        <taxon>Archaeoglobus</taxon>
    </lineage>
</organism>
<dbReference type="GO" id="GO:0019441">
    <property type="term" value="P:L-tryptophan catabolic process to kynurenine"/>
    <property type="evidence" value="ECO:0007669"/>
    <property type="project" value="InterPro"/>
</dbReference>
<proteinExistence type="predicted"/>